<organism evidence="10 11">
    <name type="scientific">Methanothermobacter defluvii</name>
    <dbReference type="NCBI Taxonomy" id="49339"/>
    <lineage>
        <taxon>Archaea</taxon>
        <taxon>Methanobacteriati</taxon>
        <taxon>Methanobacteriota</taxon>
        <taxon>Methanomada group</taxon>
        <taxon>Methanobacteria</taxon>
        <taxon>Methanobacteriales</taxon>
        <taxon>Methanobacteriaceae</taxon>
        <taxon>Methanothermobacter</taxon>
    </lineage>
</organism>
<reference evidence="10 11" key="1">
    <citation type="submission" date="2018-07" db="EMBL/GenBank/DDBJ databases">
        <title>Genomic Encyclopedia of Type Strains, Phase IV (KMG-IV): sequencing the most valuable type-strain genomes for metagenomic binning, comparative biology and taxonomic classification.</title>
        <authorList>
            <person name="Goeker M."/>
        </authorList>
    </citation>
    <scope>NUCLEOTIDE SEQUENCE [LARGE SCALE GENOMIC DNA]</scope>
    <source>
        <strain evidence="10 11">DSM 7466</strain>
    </source>
</reference>
<name>A0A371NF18_9EURY</name>
<feature type="region of interest" description="Disordered" evidence="8">
    <location>
        <begin position="402"/>
        <end position="479"/>
    </location>
</feature>
<comment type="subunit">
    <text evidence="7">Heteromultimer composed of small subunits (RfcS) and large subunits (RfcL).</text>
</comment>
<dbReference type="NCBIfam" id="NF003233">
    <property type="entry name" value="PRK04195.2-3"/>
    <property type="match status" value="1"/>
</dbReference>
<dbReference type="EMBL" id="QREL01000001">
    <property type="protein sequence ID" value="REE29074.1"/>
    <property type="molecule type" value="Genomic_DNA"/>
</dbReference>
<feature type="compositionally biased region" description="Basic and acidic residues" evidence="8">
    <location>
        <begin position="423"/>
        <end position="442"/>
    </location>
</feature>
<dbReference type="InterPro" id="IPR003593">
    <property type="entry name" value="AAA+_ATPase"/>
</dbReference>
<keyword evidence="11" id="KW-1185">Reference proteome</keyword>
<evidence type="ECO:0000256" key="3">
    <source>
        <dbReference type="ARBA" id="ARBA00022705"/>
    </source>
</evidence>
<dbReference type="InterPro" id="IPR003959">
    <property type="entry name" value="ATPase_AAA_core"/>
</dbReference>
<protein>
    <recommendedName>
        <fullName evidence="2 7">Replication factor C large subunit</fullName>
        <shortName evidence="7">RFC large subunit</shortName>
    </recommendedName>
    <alternativeName>
        <fullName evidence="6 7">Clamp loader large subunit</fullName>
    </alternativeName>
</protein>
<dbReference type="GO" id="GO:0016887">
    <property type="term" value="F:ATP hydrolysis activity"/>
    <property type="evidence" value="ECO:0007669"/>
    <property type="project" value="InterPro"/>
</dbReference>
<evidence type="ECO:0000313" key="10">
    <source>
        <dbReference type="EMBL" id="REE29074.1"/>
    </source>
</evidence>
<accession>A0A371NF18</accession>
<dbReference type="GO" id="GO:0003689">
    <property type="term" value="F:DNA clamp loader activity"/>
    <property type="evidence" value="ECO:0007669"/>
    <property type="project" value="UniProtKB-UniRule"/>
</dbReference>
<dbReference type="PANTHER" id="PTHR23389">
    <property type="entry name" value="CHROMOSOME TRANSMISSION FIDELITY FACTOR 18"/>
    <property type="match status" value="1"/>
</dbReference>
<dbReference type="Gene3D" id="1.10.8.60">
    <property type="match status" value="1"/>
</dbReference>
<dbReference type="Proteomes" id="UP000256864">
    <property type="component" value="Unassembled WGS sequence"/>
</dbReference>
<dbReference type="RefSeq" id="WP_010875879.1">
    <property type="nucleotide sequence ID" value="NZ_QREL01000001.1"/>
</dbReference>
<sequence length="479" mass="54393">MSWTEKYRPGSFDEVVGNQKVIAEIKEWIKAWKAGKPQKPLLLVGPPGTGKTTLAHIIGKEFSDTLELNASDRRSQDALMRSAGEASATRSLFNHDLKLIILDEVDGIHGNEDRGGVQAINRIIKESRHPMVLTANDPYSKRLQSIKPRCRVLNLRKVHTSSIAAALRRICRAEGIECPDDVLRELAKRSRGDLRSAINDLEAMAEGEERIGEELLKMGEKDATSNLFDAVRAVLKSRDVSKVREAMRVDDDPTLVLEFIAENVPREYEKPNEISRAYDMLSRADIFFGRAVRTRNYTYWRYASELMGPGVALAKDKTYRKFVRYTGSSSFRILGKTRKQRSLRDSVAAKMAGKMHISPKVAISMFPYMEILFENDEMAYDISEFLELRDEEIKLFRKRKIKAPKRKKTPRKAEIKVGPLYSQKKDKGADKSINDKATDKSAKTPIKSSKKDDRPRDESSSSSDDKKPKEKQTSLFQFS</sequence>
<dbReference type="AlphaFoldDB" id="A0A371NF18"/>
<dbReference type="SUPFAM" id="SSF52540">
    <property type="entry name" value="P-loop containing nucleoside triphosphate hydrolases"/>
    <property type="match status" value="1"/>
</dbReference>
<gene>
    <name evidence="7" type="primary">rfcL</name>
    <name evidence="10" type="ORF">C7452_1107</name>
</gene>
<dbReference type="InterPro" id="IPR027417">
    <property type="entry name" value="P-loop_NTPase"/>
</dbReference>
<evidence type="ECO:0000256" key="6">
    <source>
        <dbReference type="ARBA" id="ARBA00032141"/>
    </source>
</evidence>
<keyword evidence="4 7" id="KW-0547">Nucleotide-binding</keyword>
<dbReference type="Pfam" id="PF00004">
    <property type="entry name" value="AAA"/>
    <property type="match status" value="1"/>
</dbReference>
<dbReference type="Pfam" id="PF21960">
    <property type="entry name" value="RCF1-5-like_lid"/>
    <property type="match status" value="1"/>
</dbReference>
<dbReference type="Gene3D" id="3.40.50.300">
    <property type="entry name" value="P-loop containing nucleotide triphosphate hydrolases"/>
    <property type="match status" value="1"/>
</dbReference>
<dbReference type="CDD" id="cd00009">
    <property type="entry name" value="AAA"/>
    <property type="match status" value="1"/>
</dbReference>
<dbReference type="GeneID" id="1470201"/>
<feature type="domain" description="AAA+ ATPase" evidence="9">
    <location>
        <begin position="37"/>
        <end position="159"/>
    </location>
</feature>
<keyword evidence="5 7" id="KW-0067">ATP-binding</keyword>
<dbReference type="CDD" id="cd18140">
    <property type="entry name" value="HLD_clamp_RFC"/>
    <property type="match status" value="1"/>
</dbReference>
<dbReference type="NCBIfam" id="NF003230">
    <property type="entry name" value="PRK04195.1-6"/>
    <property type="match status" value="1"/>
</dbReference>
<keyword evidence="3 7" id="KW-0235">DNA replication</keyword>
<dbReference type="GO" id="GO:0006260">
    <property type="term" value="P:DNA replication"/>
    <property type="evidence" value="ECO:0007669"/>
    <property type="project" value="UniProtKB-UniRule"/>
</dbReference>
<comment type="function">
    <text evidence="7">Part of the RFC clamp loader complex which loads the PCNA sliding clamp onto DNA.</text>
</comment>
<evidence type="ECO:0000256" key="1">
    <source>
        <dbReference type="ARBA" id="ARBA00006878"/>
    </source>
</evidence>
<dbReference type="SMART" id="SM00382">
    <property type="entry name" value="AAA"/>
    <property type="match status" value="1"/>
</dbReference>
<evidence type="ECO:0000256" key="2">
    <source>
        <dbReference type="ARBA" id="ARBA00014793"/>
    </source>
</evidence>
<evidence type="ECO:0000313" key="11">
    <source>
        <dbReference type="Proteomes" id="UP000256864"/>
    </source>
</evidence>
<evidence type="ECO:0000256" key="4">
    <source>
        <dbReference type="ARBA" id="ARBA00022741"/>
    </source>
</evidence>
<dbReference type="InterPro" id="IPR023935">
    <property type="entry name" value="Rep_factor-C_lsu"/>
</dbReference>
<feature type="binding site" evidence="7">
    <location>
        <begin position="45"/>
        <end position="52"/>
    </location>
    <ligand>
        <name>ATP</name>
        <dbReference type="ChEBI" id="CHEBI:30616"/>
    </ligand>
</feature>
<comment type="caution">
    <text evidence="10">The sequence shown here is derived from an EMBL/GenBank/DDBJ whole genome shotgun (WGS) entry which is preliminary data.</text>
</comment>
<feature type="compositionally biased region" description="Basic and acidic residues" evidence="8">
    <location>
        <begin position="449"/>
        <end position="472"/>
    </location>
</feature>
<dbReference type="SMR" id="A0A371NF18"/>
<dbReference type="NCBIfam" id="NF003229">
    <property type="entry name" value="PRK04195.1-5"/>
    <property type="match status" value="1"/>
</dbReference>
<evidence type="ECO:0000256" key="5">
    <source>
        <dbReference type="ARBA" id="ARBA00022840"/>
    </source>
</evidence>
<evidence type="ECO:0000256" key="8">
    <source>
        <dbReference type="SAM" id="MobiDB-lite"/>
    </source>
</evidence>
<dbReference type="PANTHER" id="PTHR23389:SF6">
    <property type="entry name" value="REPLICATION FACTOR C SUBUNIT 1"/>
    <property type="match status" value="1"/>
</dbReference>
<dbReference type="HAMAP" id="MF_01508">
    <property type="entry name" value="RfcL"/>
    <property type="match status" value="1"/>
</dbReference>
<evidence type="ECO:0000256" key="7">
    <source>
        <dbReference type="HAMAP-Rule" id="MF_01508"/>
    </source>
</evidence>
<proteinExistence type="inferred from homology"/>
<dbReference type="GO" id="GO:0005524">
    <property type="term" value="F:ATP binding"/>
    <property type="evidence" value="ECO:0007669"/>
    <property type="project" value="UniProtKB-UniRule"/>
</dbReference>
<dbReference type="InterPro" id="IPR047854">
    <property type="entry name" value="RFC_lid"/>
</dbReference>
<evidence type="ECO:0000259" key="9">
    <source>
        <dbReference type="SMART" id="SM00382"/>
    </source>
</evidence>
<comment type="similarity">
    <text evidence="1 7">Belongs to the activator 1 small subunits family. RfcL subfamily.</text>
</comment>